<dbReference type="EMBL" id="CAJNYD010000561">
    <property type="protein sequence ID" value="CAF3275315.1"/>
    <property type="molecule type" value="Genomic_DNA"/>
</dbReference>
<protein>
    <submittedName>
        <fullName evidence="1">Uncharacterized protein</fullName>
    </submittedName>
</protein>
<reference evidence="1" key="1">
    <citation type="submission" date="2021-02" db="EMBL/GenBank/DDBJ databases">
        <authorList>
            <person name="Nowell W R."/>
        </authorList>
    </citation>
    <scope>NUCLEOTIDE SEQUENCE</scope>
</reference>
<gene>
    <name evidence="4" type="ORF">HFQ381_LOCUS31284</name>
    <name evidence="1" type="ORF">LUA448_LOCUS6201</name>
    <name evidence="5" type="ORF">QYT958_LOCUS30020</name>
    <name evidence="2" type="ORF">TIS948_LOCUS17777</name>
    <name evidence="3" type="ORF">UJA718_LOCUS29135</name>
</gene>
<dbReference type="Proteomes" id="UP000663848">
    <property type="component" value="Unassembled WGS sequence"/>
</dbReference>
<dbReference type="EMBL" id="CAJOBO010006207">
    <property type="protein sequence ID" value="CAF4558003.1"/>
    <property type="molecule type" value="Genomic_DNA"/>
</dbReference>
<dbReference type="Proteomes" id="UP000663825">
    <property type="component" value="Unassembled WGS sequence"/>
</dbReference>
<evidence type="ECO:0000313" key="3">
    <source>
        <dbReference type="EMBL" id="CAF4547344.1"/>
    </source>
</evidence>
<dbReference type="Proteomes" id="UP000663833">
    <property type="component" value="Unassembled WGS sequence"/>
</dbReference>
<evidence type="ECO:0000313" key="4">
    <source>
        <dbReference type="EMBL" id="CAF4558003.1"/>
    </source>
</evidence>
<evidence type="ECO:0000313" key="2">
    <source>
        <dbReference type="EMBL" id="CAF3294193.1"/>
    </source>
</evidence>
<evidence type="ECO:0000313" key="1">
    <source>
        <dbReference type="EMBL" id="CAF3275315.1"/>
    </source>
</evidence>
<dbReference type="EMBL" id="CAJNXB010003077">
    <property type="protein sequence ID" value="CAF3294193.1"/>
    <property type="molecule type" value="Genomic_DNA"/>
</dbReference>
<evidence type="ECO:0000313" key="7">
    <source>
        <dbReference type="Proteomes" id="UP000663873"/>
    </source>
</evidence>
<dbReference type="Proteomes" id="UP000663873">
    <property type="component" value="Unassembled WGS sequence"/>
</dbReference>
<accession>A0A817SAE9</accession>
<proteinExistence type="predicted"/>
<comment type="caution">
    <text evidence="1">The sequence shown here is derived from an EMBL/GenBank/DDBJ whole genome shotgun (WGS) entry which is preliminary data.</text>
</comment>
<organism evidence="1 6">
    <name type="scientific">Rotaria socialis</name>
    <dbReference type="NCBI Taxonomy" id="392032"/>
    <lineage>
        <taxon>Eukaryota</taxon>
        <taxon>Metazoa</taxon>
        <taxon>Spiralia</taxon>
        <taxon>Gnathifera</taxon>
        <taxon>Rotifera</taxon>
        <taxon>Eurotatoria</taxon>
        <taxon>Bdelloidea</taxon>
        <taxon>Philodinida</taxon>
        <taxon>Philodinidae</taxon>
        <taxon>Rotaria</taxon>
    </lineage>
</organism>
<sequence>MKFLVQYDFGFDGLQSEVLCRLLFHYSSRVRIFEKQKENIFVYTIAQLFYRKQFNSVFPNWDREPFLSQNKVVTICKNSIKRISFSDLILNKFPFDRPSLINAEEQSIARNFYKYLNSILQSNSYIFENKITLYHDDDLYDVDLEDTGPEAAALEQPNELTDIAYLPIDEHNLEKSFLLDYMKHAVEYFDEKGPLTG</sequence>
<evidence type="ECO:0000313" key="5">
    <source>
        <dbReference type="EMBL" id="CAF4890091.1"/>
    </source>
</evidence>
<dbReference type="EMBL" id="CAJOBP010009149">
    <property type="protein sequence ID" value="CAF4547344.1"/>
    <property type="molecule type" value="Genomic_DNA"/>
</dbReference>
<evidence type="ECO:0000313" key="6">
    <source>
        <dbReference type="Proteomes" id="UP000663833"/>
    </source>
</evidence>
<keyword evidence="7" id="KW-1185">Reference proteome</keyword>
<dbReference type="OrthoDB" id="10036923at2759"/>
<name>A0A817SAE9_9BILA</name>
<dbReference type="Proteomes" id="UP000663851">
    <property type="component" value="Unassembled WGS sequence"/>
</dbReference>
<dbReference type="EMBL" id="CAJOBR010009227">
    <property type="protein sequence ID" value="CAF4890091.1"/>
    <property type="molecule type" value="Genomic_DNA"/>
</dbReference>
<dbReference type="AlphaFoldDB" id="A0A817SAE9"/>